<dbReference type="HOGENOM" id="CLU_005258_0_0_1"/>
<reference evidence="3 4" key="1">
    <citation type="submission" date="2015-01" db="EMBL/GenBank/DDBJ databases">
        <title>The Genome Sequence of Exophiala oligosperma CBS72588.</title>
        <authorList>
            <consortium name="The Broad Institute Genomics Platform"/>
            <person name="Cuomo C."/>
            <person name="de Hoog S."/>
            <person name="Gorbushina A."/>
            <person name="Stielow B."/>
            <person name="Teixiera M."/>
            <person name="Abouelleil A."/>
            <person name="Chapman S.B."/>
            <person name="Priest M."/>
            <person name="Young S.K."/>
            <person name="Wortman J."/>
            <person name="Nusbaum C."/>
            <person name="Birren B."/>
        </authorList>
    </citation>
    <scope>NUCLEOTIDE SEQUENCE [LARGE SCALE GENOMIC DNA]</scope>
    <source>
        <strain evidence="3 4">CBS 72588</strain>
    </source>
</reference>
<protein>
    <recommendedName>
        <fullName evidence="2">Nucleolar 27S pre-rRNA processing Urb2/Npa2 C-terminal domain-containing protein</fullName>
    </recommendedName>
</protein>
<feature type="region of interest" description="Disordered" evidence="1">
    <location>
        <begin position="133"/>
        <end position="159"/>
    </location>
</feature>
<evidence type="ECO:0000313" key="4">
    <source>
        <dbReference type="Proteomes" id="UP000053342"/>
    </source>
</evidence>
<organism evidence="3 4">
    <name type="scientific">Exophiala oligosperma</name>
    <dbReference type="NCBI Taxonomy" id="215243"/>
    <lineage>
        <taxon>Eukaryota</taxon>
        <taxon>Fungi</taxon>
        <taxon>Dikarya</taxon>
        <taxon>Ascomycota</taxon>
        <taxon>Pezizomycotina</taxon>
        <taxon>Eurotiomycetes</taxon>
        <taxon>Chaetothyriomycetidae</taxon>
        <taxon>Chaetothyriales</taxon>
        <taxon>Herpotrichiellaceae</taxon>
        <taxon>Exophiala</taxon>
    </lineage>
</organism>
<dbReference type="VEuPathDB" id="FungiDB:PV06_07174"/>
<dbReference type="InterPro" id="IPR018849">
    <property type="entry name" value="Urb2/Npa2_C"/>
</dbReference>
<dbReference type="GO" id="GO:0042254">
    <property type="term" value="P:ribosome biogenesis"/>
    <property type="evidence" value="ECO:0007669"/>
    <property type="project" value="TreeGrafter"/>
</dbReference>
<dbReference type="GO" id="GO:0005730">
    <property type="term" value="C:nucleolus"/>
    <property type="evidence" value="ECO:0007669"/>
    <property type="project" value="TreeGrafter"/>
</dbReference>
<dbReference type="Proteomes" id="UP000053342">
    <property type="component" value="Unassembled WGS sequence"/>
</dbReference>
<dbReference type="RefSeq" id="XP_016261851.1">
    <property type="nucleotide sequence ID" value="XM_016408371.1"/>
</dbReference>
<name>A0A0D2DGV9_9EURO</name>
<evidence type="ECO:0000256" key="1">
    <source>
        <dbReference type="SAM" id="MobiDB-lite"/>
    </source>
</evidence>
<sequence>MSKPNFESAIAGLEKSTGPPESALATAASTLSIDLEDSIAASSERPLLRNASGSTGFKEQWILRWLLKKLASPAAISSFSARPQFWSLLINLTNGIPRDICLEILVDRKFYRTLSELILSALASDRASADLHYTRSDTEESSSSRPSKKRRLSPSTNALHSGHSDKLLWILLQTVCACVELLEPSHAQHGSRPLQVSSSIQISVDDQAILLASTLQVALTIIKTRPGTSQQRLLSQMIKATLPLWNGDSTSSGGNRDAFDQAFSSHCLPSCLNLLDLFRHPGFDYSTFATSKQALERLVAIHVVFPARSTFMAKDARKWKNVHDVLVYEQFEAMLKSFTRRIIGEEQPQQINEILGLAYIILDIAIRSIPSADFRRWQAEQPWIDALFVCLAHVTWPHMPRITSTGVVAIPAATNIDHETSLVALENLVDAASTRNLRLSLPALSYIVAAILALDQERTPWSLLLKTIQLDVNTLVPGTGLSKSGELLKSLLGKVLASEVPLSMYESLRDHLIIPLLRSIARSRNFDEYLVIWQQGLADAMRARYTSRLQPESVPAVLVWDDEDVFDEFSRLSLVHAPKSMGNRLLKELDQAFDEMTHNIGSTADTFAKLAVFSALLQSSQDPSVELNLDRDRLFVLYDHVVKALSRKSDYQAQRWRLWKLAQHLLSLSADEDLARMGKQLLGSTTHFLSLGEIATYQLRDSTRKRASKFLDALECFSTTIELSARSTEYATLLEDELLHFRSLIETCAHSQSLEGLEIWSGRAFDCDSSSKLICACIGKLLQKSAIIPEHPGPFGKLIELCFEILTTKTSDDQEAIQANLKRLLYVLLGIEEIHKSPKLHQLILQHVVDEPSQTKTNFEVHKMLLKDVSEGLVRRSQLKKIGPLLRQRLLRSPGPEDPEVVSQVLALVLLIDDAITESLFDSKDWRAWISLTQRMCEIDIPESSMSMLAVVQMLDHILKLVWEHALSTPQAPALSDLVAWTTKTVKVSHDNELDITNLLSLQVFTSQICLTKNLPDNVLSHGKVRKLRERFLDILKRSLEQRPKNCFILENPIMLELLLRAVGHVQDATVDENAQQTVSMIRDRALARSSSQIQSQTATSKLYVEYKSMQLSTEQHAISTEEEILAQVQDLASFASGLSNGRSEQLGLLCSKAHMIASRITPAGIGDALQVLRRFPSQPAIDTPKLILTSAIIPHADVDLISQSPRLANELTCIASLDASKCHDMAGLFLSLENCKVVLQTYPLLINQSALDKLLISICMFGTSTLVSLPDTVDLEQDSQPHPVHIFDQCCAIIGIILGRYRRRISDRYHLLLPALQMLMRCLFWPGLETIRNRRYHNLANNLNIFHETLPQWLQGSAESLPPSSAEKLARLFSTICNPSVSAARSAKKGGHNELNDETKRAKQLAGQHMQYIVVEYARCTLDGQILPSVKDRLRPGMYAVLDSMDKELLRAVNAGMDPSSRAIFKNLYDDWSRFGKWDKT</sequence>
<accession>A0A0D2DGV9</accession>
<dbReference type="STRING" id="215243.A0A0D2DGV9"/>
<proteinExistence type="predicted"/>
<dbReference type="GeneID" id="27359248"/>
<dbReference type="EMBL" id="KN847337">
    <property type="protein sequence ID" value="KIW41635.1"/>
    <property type="molecule type" value="Genomic_DNA"/>
</dbReference>
<dbReference type="OrthoDB" id="160374at2759"/>
<dbReference type="InterPro" id="IPR052609">
    <property type="entry name" value="Ribosome_Biogenesis_Reg"/>
</dbReference>
<evidence type="ECO:0000259" key="2">
    <source>
        <dbReference type="Pfam" id="PF10441"/>
    </source>
</evidence>
<dbReference type="PANTHER" id="PTHR15682">
    <property type="entry name" value="UNHEALTHY RIBOSOME BIOGENESIS PROTEIN 2 HOMOLOG"/>
    <property type="match status" value="1"/>
</dbReference>
<dbReference type="PANTHER" id="PTHR15682:SF2">
    <property type="entry name" value="UNHEALTHY RIBOSOME BIOGENESIS PROTEIN 2 HOMOLOG"/>
    <property type="match status" value="1"/>
</dbReference>
<feature type="domain" description="Nucleolar 27S pre-rRNA processing Urb2/Npa2 C-terminal" evidence="2">
    <location>
        <begin position="1233"/>
        <end position="1481"/>
    </location>
</feature>
<gene>
    <name evidence="3" type="ORF">PV06_07174</name>
</gene>
<dbReference type="Pfam" id="PF10441">
    <property type="entry name" value="Urb2"/>
    <property type="match status" value="1"/>
</dbReference>
<evidence type="ECO:0000313" key="3">
    <source>
        <dbReference type="EMBL" id="KIW41635.1"/>
    </source>
</evidence>
<keyword evidence="4" id="KW-1185">Reference proteome</keyword>
<feature type="region of interest" description="Disordered" evidence="1">
    <location>
        <begin position="1"/>
        <end position="21"/>
    </location>
</feature>